<organism evidence="3 4">
    <name type="scientific">Romanomermis culicivorax</name>
    <name type="common">Nematode worm</name>
    <dbReference type="NCBI Taxonomy" id="13658"/>
    <lineage>
        <taxon>Eukaryota</taxon>
        <taxon>Metazoa</taxon>
        <taxon>Ecdysozoa</taxon>
        <taxon>Nematoda</taxon>
        <taxon>Enoplea</taxon>
        <taxon>Dorylaimia</taxon>
        <taxon>Mermithida</taxon>
        <taxon>Mermithoidea</taxon>
        <taxon>Mermithidae</taxon>
        <taxon>Romanomermis</taxon>
    </lineage>
</organism>
<feature type="domain" description="Telomere length regulation protein conserved" evidence="2">
    <location>
        <begin position="506"/>
        <end position="612"/>
    </location>
</feature>
<dbReference type="GO" id="GO:0051083">
    <property type="term" value="P:'de novo' cotranslational protein folding"/>
    <property type="evidence" value="ECO:0007669"/>
    <property type="project" value="TreeGrafter"/>
</dbReference>
<dbReference type="Proteomes" id="UP000887565">
    <property type="component" value="Unplaced"/>
</dbReference>
<dbReference type="InterPro" id="IPR038528">
    <property type="entry name" value="TEL2_C_sf"/>
</dbReference>
<dbReference type="WBParaSite" id="nRc.2.0.1.t07052-RA">
    <property type="protein sequence ID" value="nRc.2.0.1.t07052-RA"/>
    <property type="gene ID" value="nRc.2.0.1.g07052"/>
</dbReference>
<evidence type="ECO:0000256" key="1">
    <source>
        <dbReference type="ARBA" id="ARBA00006133"/>
    </source>
</evidence>
<accession>A0A915I0N2</accession>
<comment type="similarity">
    <text evidence="1">Belongs to the TEL2 family.</text>
</comment>
<dbReference type="InterPro" id="IPR051970">
    <property type="entry name" value="TEL2_Regulation"/>
</dbReference>
<dbReference type="OMA" id="HAEELIY"/>
<dbReference type="InterPro" id="IPR019337">
    <property type="entry name" value="Telomere_length_regulation_dom"/>
</dbReference>
<dbReference type="Gene3D" id="1.25.40.720">
    <property type="entry name" value="Telomere length regulation protein 2, C-terminal domain"/>
    <property type="match status" value="2"/>
</dbReference>
<sequence>MDNDLLLVNNFREVTSRSEFVLLLKKCQNFLLSTCSDRQFNSFYPIGRAVLSKSIISRSILGCLTKKEHNNLFIDLFCKCANSLDVISLLDEQFDKLSNARSSEDCYFCEILIELTINFVRKRCYEMEFKNLCIQSFSTKVEEYYDNLIKSIVNLPQKIAHLLKGRIPYELVDLNYARLLTFIILNSLEYSRNSLSSNYNCTLKFHSQLLGKLYAIGYGKICLNILVPFLRQKCNSDFVYRRIAQRIFSSIPRNLIEGFVLDAISAYRVKKKIHSLPKLSNLIGDSILYDDKMKTILTKKLIFSKYFEDFFVPGTILKYLKEFKECEKTISQIFVDLLKFLSMETFISKAASEQHYYYCQTLMICLNQLSDQEMESIKLRTLDLTLKLIQAHLKSSKSSIIVYGQVIGEILLQKFHYDQQSSLKFDYKDDEKTFLLKNLSQSRKCDLEDDAEITFFENTSMKSDNNVVIDENIVLDSDDDLEPYPIPDDEKDECVDRNTKPRKFAHLRDVVETLHDAKTSYDDYETAFHSLITLIGKGPPDSQDNLDNILKLLLHMEQKNLNDFDGRRLQGLTNACVRFPLSTSRFLIDEFYAPNNSLRTRFDCLDVLRISAKSLADSTPQQTDQTDPSVETSCLDYRVAIDKRLTEKTRYFCSKKPLNVEEKTSKFTKIAPEFFYPLLSKYDRPADLTVDLLNRDSFLLARLLYTAGCIVQYAEFCSDSPSMCSKMFEFAWNLRYELDNETDSAVKGVVKTTFDFMCARIADCLHSFKESSMQSQKFAYLEFLQMTVATPKFV</sequence>
<dbReference type="PANTHER" id="PTHR15830">
    <property type="entry name" value="TELOMERE LENGTH REGULATION PROTEIN TEL2 FAMILY MEMBER"/>
    <property type="match status" value="1"/>
</dbReference>
<keyword evidence="3" id="KW-1185">Reference proteome</keyword>
<dbReference type="GO" id="GO:0005829">
    <property type="term" value="C:cytosol"/>
    <property type="evidence" value="ECO:0007669"/>
    <property type="project" value="TreeGrafter"/>
</dbReference>
<name>A0A915I0N2_ROMCU</name>
<dbReference type="PANTHER" id="PTHR15830:SF10">
    <property type="entry name" value="TELOMERE LENGTH REGULATION PROTEIN TEL2 HOMOLOG"/>
    <property type="match status" value="1"/>
</dbReference>
<dbReference type="GO" id="GO:0042162">
    <property type="term" value="F:telomeric DNA binding"/>
    <property type="evidence" value="ECO:0007669"/>
    <property type="project" value="TreeGrafter"/>
</dbReference>
<evidence type="ECO:0000313" key="3">
    <source>
        <dbReference type="Proteomes" id="UP000887565"/>
    </source>
</evidence>
<protein>
    <submittedName>
        <fullName evidence="4">Telomere length regulation protein conserved domain-containing protein</fullName>
    </submittedName>
</protein>
<reference evidence="4" key="1">
    <citation type="submission" date="2022-11" db="UniProtKB">
        <authorList>
            <consortium name="WormBaseParasite"/>
        </authorList>
    </citation>
    <scope>IDENTIFICATION</scope>
</reference>
<dbReference type="Pfam" id="PF10193">
    <property type="entry name" value="Telomere_reg-2"/>
    <property type="match status" value="1"/>
</dbReference>
<evidence type="ECO:0000259" key="2">
    <source>
        <dbReference type="Pfam" id="PF10193"/>
    </source>
</evidence>
<evidence type="ECO:0000313" key="4">
    <source>
        <dbReference type="WBParaSite" id="nRc.2.0.1.t07052-RA"/>
    </source>
</evidence>
<dbReference type="GO" id="GO:0051879">
    <property type="term" value="F:Hsp90 protein binding"/>
    <property type="evidence" value="ECO:0007669"/>
    <property type="project" value="TreeGrafter"/>
</dbReference>
<dbReference type="AlphaFoldDB" id="A0A915I0N2"/>
<proteinExistence type="inferred from homology"/>